<keyword evidence="4" id="KW-1185">Reference proteome</keyword>
<proteinExistence type="inferred from homology"/>
<dbReference type="CDD" id="cd05233">
    <property type="entry name" value="SDR_c"/>
    <property type="match status" value="1"/>
</dbReference>
<dbReference type="Pfam" id="PF13561">
    <property type="entry name" value="adh_short_C2"/>
    <property type="match status" value="1"/>
</dbReference>
<dbReference type="Proteomes" id="UP000510721">
    <property type="component" value="Chromosome"/>
</dbReference>
<dbReference type="PRINTS" id="PR00080">
    <property type="entry name" value="SDRFAMILY"/>
</dbReference>
<dbReference type="PANTHER" id="PTHR43639">
    <property type="entry name" value="OXIDOREDUCTASE, SHORT-CHAIN DEHYDROGENASE/REDUCTASE FAMILY (AFU_ORTHOLOGUE AFUA_5G02870)"/>
    <property type="match status" value="1"/>
</dbReference>
<keyword evidence="2" id="KW-0560">Oxidoreductase</keyword>
<dbReference type="RefSeq" id="WP_180941145.1">
    <property type="nucleotide sequence ID" value="NZ_CP041238.1"/>
</dbReference>
<dbReference type="FunFam" id="3.40.50.720:FF:000084">
    <property type="entry name" value="Short-chain dehydrogenase reductase"/>
    <property type="match status" value="1"/>
</dbReference>
<protein>
    <submittedName>
        <fullName evidence="3">SDR family oxidoreductase</fullName>
    </submittedName>
</protein>
<name>A0A859QGP9_9HYPH</name>
<organism evidence="3 4">
    <name type="scientific">Sinorhizobium mexicanum</name>
    <dbReference type="NCBI Taxonomy" id="375549"/>
    <lineage>
        <taxon>Bacteria</taxon>
        <taxon>Pseudomonadati</taxon>
        <taxon>Pseudomonadota</taxon>
        <taxon>Alphaproteobacteria</taxon>
        <taxon>Hyphomicrobiales</taxon>
        <taxon>Rhizobiaceae</taxon>
        <taxon>Sinorhizobium/Ensifer group</taxon>
        <taxon>Sinorhizobium</taxon>
    </lineage>
</organism>
<sequence length="241" mass="25278">MSIETKVAIVTGASQGIGAGIVAGYRKRGWNVVANSRNISQDVYGADSGVAAVAGDVADPQTAARLVETAIERFGRVDTLVNNAGIFIAKPFTDYTAEDFTRKIAVNVAGFFFITQAFIAQLKKLNAKGHVVSITTTIVDQPINGVPAVLASVTKGGIDSATRGLAIEYASSGIRVNAVSPGIIKTPLHAPETHEMLAGLHPVGRMGEIEEIVQAVLYLEDASFVTGETLHVDGGQHAGHW</sequence>
<evidence type="ECO:0000313" key="3">
    <source>
        <dbReference type="EMBL" id="QLL61595.1"/>
    </source>
</evidence>
<dbReference type="InterPro" id="IPR002347">
    <property type="entry name" value="SDR_fam"/>
</dbReference>
<dbReference type="PRINTS" id="PR00081">
    <property type="entry name" value="GDHRDH"/>
</dbReference>
<dbReference type="GO" id="GO:0016491">
    <property type="term" value="F:oxidoreductase activity"/>
    <property type="evidence" value="ECO:0007669"/>
    <property type="project" value="UniProtKB-KW"/>
</dbReference>
<dbReference type="AlphaFoldDB" id="A0A859QGP9"/>
<dbReference type="KEGG" id="emx:FKV68_09120"/>
<evidence type="ECO:0000256" key="2">
    <source>
        <dbReference type="ARBA" id="ARBA00023002"/>
    </source>
</evidence>
<accession>A0A859QGP9</accession>
<dbReference type="InterPro" id="IPR036291">
    <property type="entry name" value="NAD(P)-bd_dom_sf"/>
</dbReference>
<dbReference type="PANTHER" id="PTHR43639:SF1">
    <property type="entry name" value="SHORT-CHAIN DEHYDROGENASE_REDUCTASE FAMILY PROTEIN"/>
    <property type="match status" value="1"/>
</dbReference>
<comment type="similarity">
    <text evidence="1">Belongs to the short-chain dehydrogenases/reductases (SDR) family.</text>
</comment>
<gene>
    <name evidence="3" type="ORF">FKV68_09120</name>
</gene>
<reference evidence="3 4" key="1">
    <citation type="submission" date="2019-06" db="EMBL/GenBank/DDBJ databases">
        <title>Complete genome sequence of Ensifer mexicanus ITTG R7 isolated from nodules of Acacia angustissima (Mill.) Kuntze.</title>
        <authorList>
            <person name="Rincon-Rosales R."/>
            <person name="Rogel M.A."/>
            <person name="Guerrero G."/>
            <person name="Rincon-Molina C.I."/>
            <person name="Lopez-Lopez A."/>
            <person name="Martinez-Romero E."/>
        </authorList>
    </citation>
    <scope>NUCLEOTIDE SEQUENCE [LARGE SCALE GENOMIC DNA]</scope>
    <source>
        <strain evidence="3 4">ITTG R7</strain>
    </source>
</reference>
<dbReference type="EMBL" id="CP041238">
    <property type="protein sequence ID" value="QLL61595.1"/>
    <property type="molecule type" value="Genomic_DNA"/>
</dbReference>
<evidence type="ECO:0000313" key="4">
    <source>
        <dbReference type="Proteomes" id="UP000510721"/>
    </source>
</evidence>
<dbReference type="Gene3D" id="3.40.50.720">
    <property type="entry name" value="NAD(P)-binding Rossmann-like Domain"/>
    <property type="match status" value="1"/>
</dbReference>
<dbReference type="SUPFAM" id="SSF51735">
    <property type="entry name" value="NAD(P)-binding Rossmann-fold domains"/>
    <property type="match status" value="1"/>
</dbReference>
<evidence type="ECO:0000256" key="1">
    <source>
        <dbReference type="ARBA" id="ARBA00006484"/>
    </source>
</evidence>